<dbReference type="RefSeq" id="XP_001329699.1">
    <property type="nucleotide sequence ID" value="XM_001329664.1"/>
</dbReference>
<comment type="similarity">
    <text evidence="11">Belongs to the dynein light chain family.</text>
</comment>
<evidence type="ECO:0000256" key="6">
    <source>
        <dbReference type="ARBA" id="ARBA00023069"/>
    </source>
</evidence>
<keyword evidence="13" id="KW-1185">Reference proteome</keyword>
<comment type="subunit">
    <text evidence="2">Consists of at least two heavy chains and a number of intermediate and light chains.</text>
</comment>
<keyword evidence="8 11" id="KW-0206">Cytoskeleton</keyword>
<accession>A2DPW8</accession>
<evidence type="ECO:0000256" key="7">
    <source>
        <dbReference type="ARBA" id="ARBA00023175"/>
    </source>
</evidence>
<comment type="subcellular location">
    <subcellularLocation>
        <location evidence="1">Cytoplasm</location>
        <location evidence="1">Cytoskeleton</location>
        <location evidence="1">Cilium axoneme</location>
    </subcellularLocation>
</comment>
<dbReference type="OMA" id="ETCVTAV"/>
<organism evidence="12 13">
    <name type="scientific">Trichomonas vaginalis (strain ATCC PRA-98 / G3)</name>
    <dbReference type="NCBI Taxonomy" id="412133"/>
    <lineage>
        <taxon>Eukaryota</taxon>
        <taxon>Metamonada</taxon>
        <taxon>Parabasalia</taxon>
        <taxon>Trichomonadida</taxon>
        <taxon>Trichomonadidae</taxon>
        <taxon>Trichomonas</taxon>
    </lineage>
</organism>
<evidence type="ECO:0000256" key="8">
    <source>
        <dbReference type="ARBA" id="ARBA00023212"/>
    </source>
</evidence>
<dbReference type="InterPro" id="IPR001372">
    <property type="entry name" value="Dynein_light_chain_typ-1/2"/>
</dbReference>
<keyword evidence="9" id="KW-0966">Cell projection</keyword>
<keyword evidence="4 11" id="KW-0493">Microtubule</keyword>
<evidence type="ECO:0000256" key="4">
    <source>
        <dbReference type="ARBA" id="ARBA00022701"/>
    </source>
</evidence>
<dbReference type="Pfam" id="PF01221">
    <property type="entry name" value="Dynein_light"/>
    <property type="match status" value="1"/>
</dbReference>
<dbReference type="SMART" id="SM01375">
    <property type="entry name" value="Dynein_light"/>
    <property type="match status" value="1"/>
</dbReference>
<dbReference type="SUPFAM" id="SSF54648">
    <property type="entry name" value="DLC"/>
    <property type="match status" value="1"/>
</dbReference>
<keyword evidence="5 11" id="KW-0243">Dynein</keyword>
<dbReference type="STRING" id="5722.A2DPW8"/>
<gene>
    <name evidence="12" type="ORF">TVAG_453920</name>
</gene>
<dbReference type="OrthoDB" id="6506078at2759"/>
<evidence type="ECO:0000256" key="5">
    <source>
        <dbReference type="ARBA" id="ARBA00023017"/>
    </source>
</evidence>
<evidence type="ECO:0000256" key="10">
    <source>
        <dbReference type="ARBA" id="ARBA00057688"/>
    </source>
</evidence>
<dbReference type="FunFam" id="3.30.740.10:FF:000002">
    <property type="entry name" value="Dynein light chain"/>
    <property type="match status" value="1"/>
</dbReference>
<evidence type="ECO:0000256" key="11">
    <source>
        <dbReference type="RuleBase" id="RU365010"/>
    </source>
</evidence>
<keyword evidence="3 11" id="KW-0963">Cytoplasm</keyword>
<evidence type="ECO:0000256" key="1">
    <source>
        <dbReference type="ARBA" id="ARBA00004430"/>
    </source>
</evidence>
<dbReference type="VEuPathDB" id="TrichDB:TVAG_453920"/>
<evidence type="ECO:0000256" key="9">
    <source>
        <dbReference type="ARBA" id="ARBA00023273"/>
    </source>
</evidence>
<dbReference type="CDD" id="cd21453">
    <property type="entry name" value="DLC-like_DNAL4"/>
    <property type="match status" value="1"/>
</dbReference>
<dbReference type="PANTHER" id="PTHR11886:SF2">
    <property type="entry name" value="DYNEIN AXONEMAL LIGHT CHAIN 4"/>
    <property type="match status" value="1"/>
</dbReference>
<evidence type="ECO:0000313" key="12">
    <source>
        <dbReference type="EMBL" id="EAY17564.1"/>
    </source>
</evidence>
<dbReference type="PANTHER" id="PTHR11886">
    <property type="entry name" value="DYNEIN LIGHT CHAIN"/>
    <property type="match status" value="1"/>
</dbReference>
<dbReference type="GO" id="GO:0007017">
    <property type="term" value="P:microtubule-based process"/>
    <property type="evidence" value="ECO:0007669"/>
    <property type="project" value="InterPro"/>
</dbReference>
<evidence type="ECO:0000256" key="2">
    <source>
        <dbReference type="ARBA" id="ARBA00011655"/>
    </source>
</evidence>
<dbReference type="InterPro" id="IPR037177">
    <property type="entry name" value="DLC_sf"/>
</dbReference>
<keyword evidence="6" id="KW-0969">Cilium</keyword>
<dbReference type="EMBL" id="DS113229">
    <property type="protein sequence ID" value="EAY17564.1"/>
    <property type="molecule type" value="Genomic_DNA"/>
</dbReference>
<reference evidence="12" key="1">
    <citation type="submission" date="2006-10" db="EMBL/GenBank/DDBJ databases">
        <authorList>
            <person name="Amadeo P."/>
            <person name="Zhao Q."/>
            <person name="Wortman J."/>
            <person name="Fraser-Liggett C."/>
            <person name="Carlton J."/>
        </authorList>
    </citation>
    <scope>NUCLEOTIDE SEQUENCE</scope>
    <source>
        <strain evidence="12">G3</strain>
    </source>
</reference>
<evidence type="ECO:0000256" key="3">
    <source>
        <dbReference type="ARBA" id="ARBA00022490"/>
    </source>
</evidence>
<dbReference type="Proteomes" id="UP000001542">
    <property type="component" value="Unassembled WGS sequence"/>
</dbReference>
<dbReference type="GO" id="GO:0005874">
    <property type="term" value="C:microtubule"/>
    <property type="evidence" value="ECO:0007669"/>
    <property type="project" value="UniProtKB-KW"/>
</dbReference>
<dbReference type="KEGG" id="tva:4775581"/>
<proteinExistence type="inferred from homology"/>
<evidence type="ECO:0000313" key="13">
    <source>
        <dbReference type="Proteomes" id="UP000001542"/>
    </source>
</evidence>
<dbReference type="GO" id="GO:0030286">
    <property type="term" value="C:dynein complex"/>
    <property type="evidence" value="ECO:0007669"/>
    <property type="project" value="UniProtKB-KW"/>
</dbReference>
<comment type="function">
    <text evidence="10">Force generating protein of respiratory cilia. Produces force towards the minus ends of microtubules. Dynein has ATPase activity.</text>
</comment>
<name>A2DPW8_TRIV3</name>
<dbReference type="VEuPathDB" id="TrichDB:TVAGG3_0552400"/>
<dbReference type="GO" id="GO:0005930">
    <property type="term" value="C:axoneme"/>
    <property type="evidence" value="ECO:0007669"/>
    <property type="project" value="UniProtKB-SubCell"/>
</dbReference>
<reference evidence="12" key="2">
    <citation type="journal article" date="2007" name="Science">
        <title>Draft genome sequence of the sexually transmitted pathogen Trichomonas vaginalis.</title>
        <authorList>
            <person name="Carlton J.M."/>
            <person name="Hirt R.P."/>
            <person name="Silva J.C."/>
            <person name="Delcher A.L."/>
            <person name="Schatz M."/>
            <person name="Zhao Q."/>
            <person name="Wortman J.R."/>
            <person name="Bidwell S.L."/>
            <person name="Alsmark U.C.M."/>
            <person name="Besteiro S."/>
            <person name="Sicheritz-Ponten T."/>
            <person name="Noel C.J."/>
            <person name="Dacks J.B."/>
            <person name="Foster P.G."/>
            <person name="Simillion C."/>
            <person name="Van de Peer Y."/>
            <person name="Miranda-Saavedra D."/>
            <person name="Barton G.J."/>
            <person name="Westrop G.D."/>
            <person name="Mueller S."/>
            <person name="Dessi D."/>
            <person name="Fiori P.L."/>
            <person name="Ren Q."/>
            <person name="Paulsen I."/>
            <person name="Zhang H."/>
            <person name="Bastida-Corcuera F.D."/>
            <person name="Simoes-Barbosa A."/>
            <person name="Brown M.T."/>
            <person name="Hayes R.D."/>
            <person name="Mukherjee M."/>
            <person name="Okumura C.Y."/>
            <person name="Schneider R."/>
            <person name="Smith A.J."/>
            <person name="Vanacova S."/>
            <person name="Villalvazo M."/>
            <person name="Haas B.J."/>
            <person name="Pertea M."/>
            <person name="Feldblyum T.V."/>
            <person name="Utterback T.R."/>
            <person name="Shu C.L."/>
            <person name="Osoegawa K."/>
            <person name="de Jong P.J."/>
            <person name="Hrdy I."/>
            <person name="Horvathova L."/>
            <person name="Zubacova Z."/>
            <person name="Dolezal P."/>
            <person name="Malik S.B."/>
            <person name="Logsdon J.M. Jr."/>
            <person name="Henze K."/>
            <person name="Gupta A."/>
            <person name="Wang C.C."/>
            <person name="Dunne R.L."/>
            <person name="Upcroft J.A."/>
            <person name="Upcroft P."/>
            <person name="White O."/>
            <person name="Salzberg S.L."/>
            <person name="Tang P."/>
            <person name="Chiu C.-H."/>
            <person name="Lee Y.-S."/>
            <person name="Embley T.M."/>
            <person name="Coombs G.H."/>
            <person name="Mottram J.C."/>
            <person name="Tachezy J."/>
            <person name="Fraser-Liggett C.M."/>
            <person name="Johnson P.J."/>
        </authorList>
    </citation>
    <scope>NUCLEOTIDE SEQUENCE [LARGE SCALE GENOMIC DNA]</scope>
    <source>
        <strain evidence="12">G3</strain>
    </source>
</reference>
<protein>
    <recommendedName>
        <fullName evidence="11">Dynein light chain</fullName>
    </recommendedName>
</protein>
<dbReference type="InParanoid" id="A2DPW8"/>
<dbReference type="AlphaFoldDB" id="A2DPW8"/>
<dbReference type="SMR" id="A2DPW8"/>
<dbReference type="Gene3D" id="3.30.740.10">
    <property type="entry name" value="Protein Inhibitor Of Neuronal Nitric Oxide Synthase"/>
    <property type="match status" value="1"/>
</dbReference>
<keyword evidence="7 11" id="KW-0505">Motor protein</keyword>
<dbReference type="eggNOG" id="KOG3430">
    <property type="taxonomic scope" value="Eukaryota"/>
</dbReference>
<sequence length="98" mass="11232">MTEEPIPEWRKQLNTPLVVETDMGDDLQTETLDLVSSAIERSQNNLELCCKALKEDMDKKTGPGWNVVVGEDFSHYITYTKNMIFLYFGGNLGVLMWK</sequence>